<evidence type="ECO:0000256" key="1">
    <source>
        <dbReference type="SAM" id="SignalP"/>
    </source>
</evidence>
<gene>
    <name evidence="2" type="ORF">GFD30_20735</name>
</gene>
<name>A0A6L5GEY0_9ACTN</name>
<feature type="chain" id="PRO_5026767976" description="Secreted protein" evidence="1">
    <location>
        <begin position="27"/>
        <end position="149"/>
    </location>
</feature>
<keyword evidence="1" id="KW-0732">Signal</keyword>
<dbReference type="AlphaFoldDB" id="A0A6L5GEY0"/>
<sequence>MKVSRTVAAVLAGAAASAAIATPSLAADITDAQDALGPVTQDAGSVLNAVTSEAGLKWGVGTEGNKDMEDGDGGNDADDFGSAYGDAVFYDKQSALIASYGAPLVHIDARCVDAAGGIIAGYANGLFGNSAKCNLDDVTQIDDSNGLLG</sequence>
<proteinExistence type="predicted"/>
<dbReference type="EMBL" id="WIAO01000032">
    <property type="protein sequence ID" value="MQM27973.1"/>
    <property type="molecule type" value="Genomic_DNA"/>
</dbReference>
<evidence type="ECO:0000313" key="3">
    <source>
        <dbReference type="Proteomes" id="UP000477750"/>
    </source>
</evidence>
<accession>A0A6L5GEY0</accession>
<evidence type="ECO:0008006" key="4">
    <source>
        <dbReference type="Google" id="ProtNLM"/>
    </source>
</evidence>
<protein>
    <recommendedName>
        <fullName evidence="4">Secreted protein</fullName>
    </recommendedName>
</protein>
<feature type="signal peptide" evidence="1">
    <location>
        <begin position="1"/>
        <end position="26"/>
    </location>
</feature>
<keyword evidence="3" id="KW-1185">Reference proteome</keyword>
<dbReference type="RefSeq" id="WP_153027088.1">
    <property type="nucleotide sequence ID" value="NZ_WIAO01000032.1"/>
</dbReference>
<dbReference type="Proteomes" id="UP000477750">
    <property type="component" value="Unassembled WGS sequence"/>
</dbReference>
<reference evidence="2 3" key="1">
    <citation type="submission" date="2019-10" db="EMBL/GenBank/DDBJ databases">
        <title>Glycomyces albidus sp. nov., a novel actinomycete isolated from rhizosphere soil of wheat (Triticum aestivum L.).</title>
        <authorList>
            <person name="Qian L."/>
        </authorList>
    </citation>
    <scope>NUCLEOTIDE SEQUENCE [LARGE SCALE GENOMIC DNA]</scope>
    <source>
        <strain evidence="2 3">NEAU-7082</strain>
    </source>
</reference>
<evidence type="ECO:0000313" key="2">
    <source>
        <dbReference type="EMBL" id="MQM27973.1"/>
    </source>
</evidence>
<organism evidence="2 3">
    <name type="scientific">Glycomyces albidus</name>
    <dbReference type="NCBI Taxonomy" id="2656774"/>
    <lineage>
        <taxon>Bacteria</taxon>
        <taxon>Bacillati</taxon>
        <taxon>Actinomycetota</taxon>
        <taxon>Actinomycetes</taxon>
        <taxon>Glycomycetales</taxon>
        <taxon>Glycomycetaceae</taxon>
        <taxon>Glycomyces</taxon>
    </lineage>
</organism>
<comment type="caution">
    <text evidence="2">The sequence shown here is derived from an EMBL/GenBank/DDBJ whole genome shotgun (WGS) entry which is preliminary data.</text>
</comment>